<dbReference type="Gene3D" id="3.40.50.10490">
    <property type="entry name" value="Glucose-6-phosphate isomerase like protein, domain 1"/>
    <property type="match status" value="1"/>
</dbReference>
<dbReference type="Proteomes" id="UP000564033">
    <property type="component" value="Unassembled WGS sequence"/>
</dbReference>
<organism evidence="9 10">
    <name type="scientific">Candidatus Dojkabacteria bacterium</name>
    <dbReference type="NCBI Taxonomy" id="2099670"/>
    <lineage>
        <taxon>Bacteria</taxon>
        <taxon>Candidatus Dojkabacteria</taxon>
    </lineage>
</organism>
<dbReference type="Gene3D" id="1.10.287.610">
    <property type="entry name" value="Helix hairpin bin"/>
    <property type="match status" value="1"/>
</dbReference>
<name>A0A847VDS5_9BACT</name>
<dbReference type="Gene3D" id="1.10.150.20">
    <property type="entry name" value="5' to 3' exonuclease, C-terminal subdomain"/>
    <property type="match status" value="1"/>
</dbReference>
<dbReference type="PRINTS" id="PR00395">
    <property type="entry name" value="RIBOSOMALS2"/>
</dbReference>
<proteinExistence type="inferred from homology"/>
<dbReference type="NCBIfam" id="TIGR01011">
    <property type="entry name" value="rpsB_bact"/>
    <property type="match status" value="1"/>
</dbReference>
<comment type="caution">
    <text evidence="9">The sequence shown here is derived from an EMBL/GenBank/DDBJ whole genome shotgun (WGS) entry which is preliminary data.</text>
</comment>
<dbReference type="GO" id="GO:0003677">
    <property type="term" value="F:DNA binding"/>
    <property type="evidence" value="ECO:0007669"/>
    <property type="project" value="InterPro"/>
</dbReference>
<evidence type="ECO:0000256" key="4">
    <source>
        <dbReference type="ARBA" id="ARBA00035256"/>
    </source>
</evidence>
<reference evidence="9 10" key="1">
    <citation type="journal article" date="2020" name="Biotechnol. Biofuels">
        <title>New insights from the biogas microbiome by comprehensive genome-resolved metagenomics of nearly 1600 species originating from multiple anaerobic digesters.</title>
        <authorList>
            <person name="Campanaro S."/>
            <person name="Treu L."/>
            <person name="Rodriguez-R L.M."/>
            <person name="Kovalovszki A."/>
            <person name="Ziels R.M."/>
            <person name="Maus I."/>
            <person name="Zhu X."/>
            <person name="Kougias P.G."/>
            <person name="Basile A."/>
            <person name="Luo G."/>
            <person name="Schluter A."/>
            <person name="Konstantinidis K.T."/>
            <person name="Angelidaki I."/>
        </authorList>
    </citation>
    <scope>NUCLEOTIDE SEQUENCE [LARGE SCALE GENOMIC DNA]</scope>
    <source>
        <strain evidence="9">AS19jrsBPTG_9</strain>
    </source>
</reference>
<dbReference type="GO" id="GO:0015935">
    <property type="term" value="C:small ribosomal subunit"/>
    <property type="evidence" value="ECO:0007669"/>
    <property type="project" value="InterPro"/>
</dbReference>
<evidence type="ECO:0000256" key="6">
    <source>
        <dbReference type="RuleBase" id="RU003631"/>
    </source>
</evidence>
<dbReference type="InterPro" id="IPR018130">
    <property type="entry name" value="Ribosomal_uS2_CS"/>
</dbReference>
<dbReference type="GO" id="GO:0003899">
    <property type="term" value="F:DNA-directed RNA polymerase activity"/>
    <property type="evidence" value="ECO:0007669"/>
    <property type="project" value="InterPro"/>
</dbReference>
<dbReference type="PROSITE" id="PS00962">
    <property type="entry name" value="RIBOSOMAL_S2_1"/>
    <property type="match status" value="1"/>
</dbReference>
<dbReference type="InterPro" id="IPR001865">
    <property type="entry name" value="Ribosomal_uS2"/>
</dbReference>
<evidence type="ECO:0000256" key="3">
    <source>
        <dbReference type="ARBA" id="ARBA00023274"/>
    </source>
</evidence>
<dbReference type="Pfam" id="PF03118">
    <property type="entry name" value="RNA_pol_A_CTD"/>
    <property type="match status" value="1"/>
</dbReference>
<evidence type="ECO:0000256" key="5">
    <source>
        <dbReference type="HAMAP-Rule" id="MF_00291"/>
    </source>
</evidence>
<evidence type="ECO:0000259" key="8">
    <source>
        <dbReference type="Pfam" id="PF03118"/>
    </source>
</evidence>
<protein>
    <recommendedName>
        <fullName evidence="4 5">Small ribosomal subunit protein uS2</fullName>
    </recommendedName>
</protein>
<dbReference type="GO" id="GO:0003735">
    <property type="term" value="F:structural constituent of ribosome"/>
    <property type="evidence" value="ECO:0007669"/>
    <property type="project" value="InterPro"/>
</dbReference>
<dbReference type="InterPro" id="IPR023591">
    <property type="entry name" value="Ribosomal_uS2_flav_dom_sf"/>
</dbReference>
<gene>
    <name evidence="5 9" type="primary">rpsB</name>
    <name evidence="9" type="ORF">GX888_02730</name>
</gene>
<evidence type="ECO:0000256" key="2">
    <source>
        <dbReference type="ARBA" id="ARBA00022980"/>
    </source>
</evidence>
<dbReference type="PANTHER" id="PTHR12534">
    <property type="entry name" value="30S RIBOSOMAL PROTEIN S2 PROKARYOTIC AND ORGANELLAR"/>
    <property type="match status" value="1"/>
</dbReference>
<sequence length="383" mass="43120">MGKTVKVSKKVETPKTGTVKKSLEVDIPDLLTFLQAGAHFGHKSSAWNPKMKKYVYDTRNGIHIIDIVKSRKLLEKALEQLNSEVDRGNVLIVGTKGQAAGIIEKVAQEIGAFYITKRWPGGLFTNFDAIKSSVQNLVKMEEQLASGEGRLVKKEVLIIQRDVDRLNKIYEGIKFMDELPKFVIVIDSKVEKNAIREARIAKVPIIALIDTNCDPTLVDYPIPANDDSIKSINLFVDLFAEVIKKGKKSESLVALRKNHKANLENLKAEYEKEKERQVRMEEDERARMKALRDRKVTEREGGVVRVVKRDKNIDEDYVAAEAIKAESVSTKIEDLGLSTRVQKALLNGKVLTLEELKEMNETDLLKISGIGQKAVEEIMKVIK</sequence>
<dbReference type="InterPro" id="IPR005706">
    <property type="entry name" value="Ribosomal_uS2_bac/mit/plastid"/>
</dbReference>
<dbReference type="GO" id="GO:0006412">
    <property type="term" value="P:translation"/>
    <property type="evidence" value="ECO:0007669"/>
    <property type="project" value="UniProtKB-UniRule"/>
</dbReference>
<evidence type="ECO:0000256" key="1">
    <source>
        <dbReference type="ARBA" id="ARBA00006242"/>
    </source>
</evidence>
<dbReference type="PROSITE" id="PS00963">
    <property type="entry name" value="RIBOSOMAL_S2_2"/>
    <property type="match status" value="1"/>
</dbReference>
<dbReference type="GO" id="GO:0006351">
    <property type="term" value="P:DNA-templated transcription"/>
    <property type="evidence" value="ECO:0007669"/>
    <property type="project" value="InterPro"/>
</dbReference>
<evidence type="ECO:0000256" key="7">
    <source>
        <dbReference type="SAM" id="Coils"/>
    </source>
</evidence>
<feature type="domain" description="RNA polymerase alpha subunit C-terminal" evidence="8">
    <location>
        <begin position="325"/>
        <end position="382"/>
    </location>
</feature>
<dbReference type="Pfam" id="PF00318">
    <property type="entry name" value="Ribosomal_S2"/>
    <property type="match status" value="1"/>
</dbReference>
<keyword evidence="2 5" id="KW-0689">Ribosomal protein</keyword>
<accession>A0A847VDS5</accession>
<dbReference type="CDD" id="cd01425">
    <property type="entry name" value="RPS2"/>
    <property type="match status" value="1"/>
</dbReference>
<dbReference type="InterPro" id="IPR011260">
    <property type="entry name" value="RNAP_asu_C"/>
</dbReference>
<comment type="similarity">
    <text evidence="1 5 6">Belongs to the universal ribosomal protein uS2 family.</text>
</comment>
<dbReference type="SUPFAM" id="SSF52313">
    <property type="entry name" value="Ribosomal protein S2"/>
    <property type="match status" value="1"/>
</dbReference>
<dbReference type="EMBL" id="JAAZIL010000066">
    <property type="protein sequence ID" value="NLZ24631.1"/>
    <property type="molecule type" value="Genomic_DNA"/>
</dbReference>
<dbReference type="HAMAP" id="MF_00291_B">
    <property type="entry name" value="Ribosomal_uS2_B"/>
    <property type="match status" value="1"/>
</dbReference>
<keyword evidence="3 5" id="KW-0687">Ribonucleoprotein</keyword>
<dbReference type="AlphaFoldDB" id="A0A847VDS5"/>
<evidence type="ECO:0000313" key="10">
    <source>
        <dbReference type="Proteomes" id="UP000564033"/>
    </source>
</evidence>
<evidence type="ECO:0000313" key="9">
    <source>
        <dbReference type="EMBL" id="NLZ24631.1"/>
    </source>
</evidence>
<dbReference type="SUPFAM" id="SSF47789">
    <property type="entry name" value="C-terminal domain of RNA polymerase alpha subunit"/>
    <property type="match status" value="1"/>
</dbReference>
<dbReference type="PANTHER" id="PTHR12534:SF0">
    <property type="entry name" value="SMALL RIBOSOMAL SUBUNIT PROTEIN US2M"/>
    <property type="match status" value="1"/>
</dbReference>
<keyword evidence="7" id="KW-0175">Coiled coil</keyword>
<feature type="coiled-coil region" evidence="7">
    <location>
        <begin position="249"/>
        <end position="291"/>
    </location>
</feature>